<protein>
    <submittedName>
        <fullName evidence="1">Uncharacterized protein</fullName>
    </submittedName>
</protein>
<keyword evidence="2" id="KW-1185">Reference proteome</keyword>
<name>A0ABV8TCK7_9ACTN</name>
<organism evidence="1 2">
    <name type="scientific">Streptomyces andamanensis</name>
    <dbReference type="NCBI Taxonomy" id="1565035"/>
    <lineage>
        <taxon>Bacteria</taxon>
        <taxon>Bacillati</taxon>
        <taxon>Actinomycetota</taxon>
        <taxon>Actinomycetes</taxon>
        <taxon>Kitasatosporales</taxon>
        <taxon>Streptomycetaceae</taxon>
        <taxon>Streptomyces</taxon>
    </lineage>
</organism>
<sequence length="153" mass="16643">MTEQHPGAPERFKVPGRLTQVPAWAMTKAITNALQVTGDSDQAEEVVRRVLAALKLAGPEMPEAPTLTRPDGERMVDAPLPTAIMYQCGWGYLSQEGDLRMCVLAEADDEGQVRGHDKPGEHQASAVTGDFDLTFMETDGRAFYAPAWKDGQG</sequence>
<dbReference type="Proteomes" id="UP001595824">
    <property type="component" value="Unassembled WGS sequence"/>
</dbReference>
<evidence type="ECO:0000313" key="2">
    <source>
        <dbReference type="Proteomes" id="UP001595824"/>
    </source>
</evidence>
<comment type="caution">
    <text evidence="1">The sequence shown here is derived from an EMBL/GenBank/DDBJ whole genome shotgun (WGS) entry which is preliminary data.</text>
</comment>
<evidence type="ECO:0000313" key="1">
    <source>
        <dbReference type="EMBL" id="MFC4328361.1"/>
    </source>
</evidence>
<dbReference type="RefSeq" id="WP_381738558.1">
    <property type="nucleotide sequence ID" value="NZ_JBHSDP010000011.1"/>
</dbReference>
<accession>A0ABV8TCK7</accession>
<dbReference type="EMBL" id="JBHSDP010000011">
    <property type="protein sequence ID" value="MFC4328361.1"/>
    <property type="molecule type" value="Genomic_DNA"/>
</dbReference>
<proteinExistence type="predicted"/>
<reference evidence="2" key="1">
    <citation type="journal article" date="2019" name="Int. J. Syst. Evol. Microbiol.">
        <title>The Global Catalogue of Microorganisms (GCM) 10K type strain sequencing project: providing services to taxonomists for standard genome sequencing and annotation.</title>
        <authorList>
            <consortium name="The Broad Institute Genomics Platform"/>
            <consortium name="The Broad Institute Genome Sequencing Center for Infectious Disease"/>
            <person name="Wu L."/>
            <person name="Ma J."/>
        </authorList>
    </citation>
    <scope>NUCLEOTIDE SEQUENCE [LARGE SCALE GENOMIC DNA]</scope>
    <source>
        <strain evidence="2">PCU 347</strain>
    </source>
</reference>
<gene>
    <name evidence="1" type="ORF">ACFPC0_11035</name>
</gene>